<dbReference type="InterPro" id="IPR015867">
    <property type="entry name" value="N-reg_PII/ATP_PRibTrfase_C"/>
</dbReference>
<evidence type="ECO:0008006" key="3">
    <source>
        <dbReference type="Google" id="ProtNLM"/>
    </source>
</evidence>
<reference evidence="1 2" key="1">
    <citation type="journal article" date="2019" name="Int. J. Syst. Evol. Microbiol.">
        <title>The Global Catalogue of Microorganisms (GCM) 10K type strain sequencing project: providing services to taxonomists for standard genome sequencing and annotation.</title>
        <authorList>
            <consortium name="The Broad Institute Genomics Platform"/>
            <consortium name="The Broad Institute Genome Sequencing Center for Infectious Disease"/>
            <person name="Wu L."/>
            <person name="Ma J."/>
        </authorList>
    </citation>
    <scope>NUCLEOTIDE SEQUENCE [LARGE SCALE GENOMIC DNA]</scope>
    <source>
        <strain evidence="1 2">JCM 16259</strain>
    </source>
</reference>
<keyword evidence="2" id="KW-1185">Reference proteome</keyword>
<protein>
    <recommendedName>
        <fullName evidence="3">NGG1p interacting factor NIF3</fullName>
    </recommendedName>
</protein>
<organism evidence="1 2">
    <name type="scientific">Terrabacter carboxydivorans</name>
    <dbReference type="NCBI Taxonomy" id="619730"/>
    <lineage>
        <taxon>Bacteria</taxon>
        <taxon>Bacillati</taxon>
        <taxon>Actinomycetota</taxon>
        <taxon>Actinomycetes</taxon>
        <taxon>Micrococcales</taxon>
        <taxon>Intrasporangiaceae</taxon>
        <taxon>Terrabacter</taxon>
    </lineage>
</organism>
<dbReference type="RefSeq" id="WP_344255603.1">
    <property type="nucleotide sequence ID" value="NZ_BAAARE010000012.1"/>
</dbReference>
<evidence type="ECO:0000313" key="1">
    <source>
        <dbReference type="EMBL" id="GAA2488807.1"/>
    </source>
</evidence>
<evidence type="ECO:0000313" key="2">
    <source>
        <dbReference type="Proteomes" id="UP001500730"/>
    </source>
</evidence>
<dbReference type="PANTHER" id="PTHR41774">
    <property type="match status" value="1"/>
</dbReference>
<comment type="caution">
    <text evidence="1">The sequence shown here is derived from an EMBL/GenBank/DDBJ whole genome shotgun (WGS) entry which is preliminary data.</text>
</comment>
<dbReference type="PANTHER" id="PTHR41774:SF1">
    <property type="entry name" value="NGG1P INTERACTING FACTOR NIF3"/>
    <property type="match status" value="1"/>
</dbReference>
<sequence>MSAPTGRGPLDVLVVYVPVGDTDTLLEALFAAGAGAVGDYRECAFVTPGTGQFRPVDGANPTIGAVGDLEKVAENRIELVLDRSLRGAVVAALRAAHPYEEPAFHVLEAAPVEPV</sequence>
<dbReference type="EMBL" id="BAAARE010000012">
    <property type="protein sequence ID" value="GAA2488807.1"/>
    <property type="molecule type" value="Genomic_DNA"/>
</dbReference>
<dbReference type="SUPFAM" id="SSF102705">
    <property type="entry name" value="NIF3 (NGG1p interacting factor 3)-like"/>
    <property type="match status" value="1"/>
</dbReference>
<accession>A0ABN3LR21</accession>
<dbReference type="Proteomes" id="UP001500730">
    <property type="component" value="Unassembled WGS sequence"/>
</dbReference>
<name>A0ABN3LR21_9MICO</name>
<dbReference type="InterPro" id="IPR036069">
    <property type="entry name" value="DUF34/NIF3_sf"/>
</dbReference>
<dbReference type="Gene3D" id="3.30.70.120">
    <property type="match status" value="1"/>
</dbReference>
<proteinExistence type="predicted"/>
<gene>
    <name evidence="1" type="ORF">GCM10009858_28590</name>
</gene>